<dbReference type="GO" id="GO:0005506">
    <property type="term" value="F:iron ion binding"/>
    <property type="evidence" value="ECO:0007669"/>
    <property type="project" value="InterPro"/>
</dbReference>
<dbReference type="InterPro" id="IPR050121">
    <property type="entry name" value="Cytochrome_P450_monoxygenase"/>
</dbReference>
<name>A0A4S5E602_9MICC</name>
<evidence type="ECO:0000256" key="1">
    <source>
        <dbReference type="ARBA" id="ARBA00010617"/>
    </source>
</evidence>
<keyword evidence="2" id="KW-0408">Iron</keyword>
<evidence type="ECO:0000313" key="4">
    <source>
        <dbReference type="Proteomes" id="UP000305233"/>
    </source>
</evidence>
<comment type="cofactor">
    <cofactor evidence="2">
        <name>heme</name>
        <dbReference type="ChEBI" id="CHEBI:30413"/>
    </cofactor>
</comment>
<dbReference type="OrthoDB" id="7376058at2"/>
<gene>
    <name evidence="3" type="ORF">E8P82_06045</name>
</gene>
<comment type="caution">
    <text evidence="3">The sequence shown here is derived from an EMBL/GenBank/DDBJ whole genome shotgun (WGS) entry which is preliminary data.</text>
</comment>
<protein>
    <submittedName>
        <fullName evidence="3">Cytochrome P450</fullName>
    </submittedName>
</protein>
<dbReference type="PANTHER" id="PTHR24305">
    <property type="entry name" value="CYTOCHROME P450"/>
    <property type="match status" value="1"/>
</dbReference>
<dbReference type="InterPro" id="IPR036396">
    <property type="entry name" value="Cyt_P450_sf"/>
</dbReference>
<dbReference type="Pfam" id="PF00067">
    <property type="entry name" value="p450"/>
    <property type="match status" value="1"/>
</dbReference>
<keyword evidence="4" id="KW-1185">Reference proteome</keyword>
<dbReference type="RefSeq" id="WP_136453598.1">
    <property type="nucleotide sequence ID" value="NZ_SSWH01000004.1"/>
</dbReference>
<evidence type="ECO:0000313" key="3">
    <source>
        <dbReference type="EMBL" id="THJ67006.1"/>
    </source>
</evidence>
<keyword evidence="2" id="KW-0479">Metal-binding</keyword>
<sequence length="442" mass="49350">MSTRALPTASALETARVVLGVLIPTIAKGPIIRRPRIVGLVARWDLDARAVGIFRRLQEKYPDGPLLLKLPVRDQAILLAPADVDTVLGGSPEPFSPASSEKRAALSHFEPHNVLISRGPVRSVRRALQEQVLDTHHPVHHLAEWFVPVVRQEMKDLLARAERTGTLPWDDFLDAWYRVVRRVVFGDHARDDKDLTGMIIRLRKDGNWAFLKPVRSRTRARFLQRISDELANAEPGSLAAAMASAPRGDGAEPTEQVPQWLFAFDPAGMATFRALTVLATHPEALAAARREIDGDDSGRRVLPYLRAAVLESLRLWPTTPMILRQTTRPVQWEHGLMPDGCGVLVYAPYFHRDERNLRGAHSFLPERWLTNEDAAWPLVPFSDGPVICPGRQLVLLLTSAALASLVDDHDFSVHSGQRLDPERPLPGTMDNYSITLRVSARR</sequence>
<proteinExistence type="inferred from homology"/>
<reference evidence="3 4" key="1">
    <citation type="submission" date="2019-04" db="EMBL/GenBank/DDBJ databases">
        <authorList>
            <person name="Liu Q."/>
            <person name="Xin Y.-H."/>
        </authorList>
    </citation>
    <scope>NUCLEOTIDE SEQUENCE [LARGE SCALE GENOMIC DNA]</scope>
    <source>
        <strain evidence="3 4">AM23</strain>
    </source>
</reference>
<dbReference type="SUPFAM" id="SSF48264">
    <property type="entry name" value="Cytochrome P450"/>
    <property type="match status" value="1"/>
</dbReference>
<feature type="binding site" description="axial binding residue" evidence="2">
    <location>
        <position position="388"/>
    </location>
    <ligand>
        <name>heme</name>
        <dbReference type="ChEBI" id="CHEBI:30413"/>
    </ligand>
    <ligandPart>
        <name>Fe</name>
        <dbReference type="ChEBI" id="CHEBI:18248"/>
    </ligandPart>
</feature>
<accession>A0A4S5E602</accession>
<organism evidence="3 4">
    <name type="scientific">Arthrobacter echini</name>
    <dbReference type="NCBI Taxonomy" id="1529066"/>
    <lineage>
        <taxon>Bacteria</taxon>
        <taxon>Bacillati</taxon>
        <taxon>Actinomycetota</taxon>
        <taxon>Actinomycetes</taxon>
        <taxon>Micrococcales</taxon>
        <taxon>Micrococcaceae</taxon>
        <taxon>Arthrobacter</taxon>
    </lineage>
</organism>
<dbReference type="Gene3D" id="1.10.630.10">
    <property type="entry name" value="Cytochrome P450"/>
    <property type="match status" value="1"/>
</dbReference>
<evidence type="ECO:0000256" key="2">
    <source>
        <dbReference type="PIRSR" id="PIRSR602401-1"/>
    </source>
</evidence>
<dbReference type="PRINTS" id="PR00463">
    <property type="entry name" value="EP450I"/>
</dbReference>
<keyword evidence="2" id="KW-0349">Heme</keyword>
<dbReference type="GO" id="GO:0004497">
    <property type="term" value="F:monooxygenase activity"/>
    <property type="evidence" value="ECO:0007669"/>
    <property type="project" value="InterPro"/>
</dbReference>
<dbReference type="GO" id="GO:0020037">
    <property type="term" value="F:heme binding"/>
    <property type="evidence" value="ECO:0007669"/>
    <property type="project" value="InterPro"/>
</dbReference>
<dbReference type="InterPro" id="IPR001128">
    <property type="entry name" value="Cyt_P450"/>
</dbReference>
<dbReference type="GO" id="GO:0016705">
    <property type="term" value="F:oxidoreductase activity, acting on paired donors, with incorporation or reduction of molecular oxygen"/>
    <property type="evidence" value="ECO:0007669"/>
    <property type="project" value="InterPro"/>
</dbReference>
<dbReference type="PANTHER" id="PTHR24305:SF166">
    <property type="entry name" value="CYTOCHROME P450 12A4, MITOCHONDRIAL-RELATED"/>
    <property type="match status" value="1"/>
</dbReference>
<dbReference type="InterPro" id="IPR002401">
    <property type="entry name" value="Cyt_P450_E_grp-I"/>
</dbReference>
<dbReference type="EMBL" id="SSWH01000004">
    <property type="protein sequence ID" value="THJ67006.1"/>
    <property type="molecule type" value="Genomic_DNA"/>
</dbReference>
<dbReference type="Proteomes" id="UP000305233">
    <property type="component" value="Unassembled WGS sequence"/>
</dbReference>
<dbReference type="AlphaFoldDB" id="A0A4S5E602"/>
<comment type="similarity">
    <text evidence="1">Belongs to the cytochrome P450 family.</text>
</comment>